<dbReference type="CDD" id="cd19673">
    <property type="entry name" value="UBR-box_UBR3"/>
    <property type="match status" value="1"/>
</dbReference>
<dbReference type="PANTHER" id="PTHR21497:SF53">
    <property type="entry name" value="E3 UBIQUITIN-PROTEIN LIGASE PRT6"/>
    <property type="match status" value="1"/>
</dbReference>
<proteinExistence type="inferred from homology"/>
<feature type="compositionally biased region" description="Low complexity" evidence="11">
    <location>
        <begin position="1217"/>
        <end position="1226"/>
    </location>
</feature>
<dbReference type="FunFam" id="2.10.110.30:FF:000002">
    <property type="entry name" value="Putative e3 ubiquitin-protein ligase ubr3"/>
    <property type="match status" value="1"/>
</dbReference>
<evidence type="ECO:0000256" key="4">
    <source>
        <dbReference type="ARBA" id="ARBA00022723"/>
    </source>
</evidence>
<keyword evidence="5 10" id="KW-0863">Zinc-finger</keyword>
<dbReference type="InterPro" id="IPR055194">
    <property type="entry name" value="UBR1-like_WH"/>
</dbReference>
<comment type="function">
    <text evidence="10">Ubiquitin ligase protein which is a component of the N-end rule pathway. Recognizes and binds to proteins bearing specific N-terminal residues that are destabilizing according to the N-end rule, leading to their ubiquitination and subsequent degradation.</text>
</comment>
<evidence type="ECO:0000256" key="7">
    <source>
        <dbReference type="ARBA" id="ARBA00022833"/>
    </source>
</evidence>
<dbReference type="Gene3D" id="2.10.110.30">
    <property type="match status" value="1"/>
</dbReference>
<protein>
    <recommendedName>
        <fullName evidence="10">E3 ubiquitin-protein ligase</fullName>
        <ecNumber evidence="10">2.3.2.27</ecNumber>
    </recommendedName>
</protein>
<accession>A0A9J5X3N6</accession>
<evidence type="ECO:0000256" key="3">
    <source>
        <dbReference type="ARBA" id="ARBA00022679"/>
    </source>
</evidence>
<gene>
    <name evidence="13" type="ORF">H5410_053500</name>
</gene>
<dbReference type="SMART" id="SM00396">
    <property type="entry name" value="ZnF_UBR1"/>
    <property type="match status" value="1"/>
</dbReference>
<feature type="zinc finger region" description="UBR-type" evidence="9">
    <location>
        <begin position="154"/>
        <end position="224"/>
    </location>
</feature>
<evidence type="ECO:0000256" key="1">
    <source>
        <dbReference type="ARBA" id="ARBA00000900"/>
    </source>
</evidence>
<evidence type="ECO:0000313" key="14">
    <source>
        <dbReference type="Proteomes" id="UP000824120"/>
    </source>
</evidence>
<evidence type="ECO:0000256" key="11">
    <source>
        <dbReference type="SAM" id="MobiDB-lite"/>
    </source>
</evidence>
<evidence type="ECO:0000256" key="10">
    <source>
        <dbReference type="RuleBase" id="RU366018"/>
    </source>
</evidence>
<dbReference type="Pfam" id="PF18995">
    <property type="entry name" value="PRT6_C"/>
    <property type="match status" value="1"/>
</dbReference>
<comment type="similarity">
    <text evidence="8 10">Belongs to the E3 ubiquitin-protein ligase UBR1-like family.</text>
</comment>
<dbReference type="PANTHER" id="PTHR21497">
    <property type="entry name" value="UBIQUITIN LIGASE E3 ALPHA-RELATED"/>
    <property type="match status" value="1"/>
</dbReference>
<dbReference type="GO" id="GO:0016567">
    <property type="term" value="P:protein ubiquitination"/>
    <property type="evidence" value="ECO:0007669"/>
    <property type="project" value="UniProtKB-UniRule"/>
</dbReference>
<dbReference type="GO" id="GO:0000151">
    <property type="term" value="C:ubiquitin ligase complex"/>
    <property type="evidence" value="ECO:0007669"/>
    <property type="project" value="TreeGrafter"/>
</dbReference>
<feature type="region of interest" description="Disordered" evidence="11">
    <location>
        <begin position="1134"/>
        <end position="1156"/>
    </location>
</feature>
<dbReference type="GO" id="GO:0008270">
    <property type="term" value="F:zinc ion binding"/>
    <property type="evidence" value="ECO:0007669"/>
    <property type="project" value="UniProtKB-UniRule"/>
</dbReference>
<dbReference type="InterPro" id="IPR039164">
    <property type="entry name" value="UBR1-like"/>
</dbReference>
<keyword evidence="3 10" id="KW-0808">Transferase</keyword>
<keyword evidence="14" id="KW-1185">Reference proteome</keyword>
<evidence type="ECO:0000256" key="5">
    <source>
        <dbReference type="ARBA" id="ARBA00022771"/>
    </source>
</evidence>
<dbReference type="CDD" id="cd16482">
    <property type="entry name" value="RING-H2_UBR1-like"/>
    <property type="match status" value="1"/>
</dbReference>
<feature type="domain" description="UBR-type" evidence="12">
    <location>
        <begin position="154"/>
        <end position="224"/>
    </location>
</feature>
<evidence type="ECO:0000256" key="6">
    <source>
        <dbReference type="ARBA" id="ARBA00022786"/>
    </source>
</evidence>
<dbReference type="InterPro" id="IPR003126">
    <property type="entry name" value="Znf_UBR"/>
</dbReference>
<reference evidence="13 14" key="1">
    <citation type="submission" date="2020-09" db="EMBL/GenBank/DDBJ databases">
        <title>De no assembly of potato wild relative species, Solanum commersonii.</title>
        <authorList>
            <person name="Cho K."/>
        </authorList>
    </citation>
    <scope>NUCLEOTIDE SEQUENCE [LARGE SCALE GENOMIC DNA]</scope>
    <source>
        <strain evidence="13">LZ3.2</strain>
        <tissue evidence="13">Leaf</tissue>
    </source>
</reference>
<comment type="catalytic activity">
    <reaction evidence="1 10">
        <text>S-ubiquitinyl-[E2 ubiquitin-conjugating enzyme]-L-cysteine + [acceptor protein]-L-lysine = [E2 ubiquitin-conjugating enzyme]-L-cysteine + N(6)-ubiquitinyl-[acceptor protein]-L-lysine.</text>
        <dbReference type="EC" id="2.3.2.27"/>
    </reaction>
</comment>
<comment type="pathway">
    <text evidence="2 10">Protein modification; protein ubiquitination.</text>
</comment>
<dbReference type="PROSITE" id="PS51157">
    <property type="entry name" value="ZF_UBR"/>
    <property type="match status" value="1"/>
</dbReference>
<feature type="region of interest" description="Disordered" evidence="11">
    <location>
        <begin position="1192"/>
        <end position="1226"/>
    </location>
</feature>
<evidence type="ECO:0000256" key="8">
    <source>
        <dbReference type="ARBA" id="ARBA00046341"/>
    </source>
</evidence>
<dbReference type="GO" id="GO:0005737">
    <property type="term" value="C:cytoplasm"/>
    <property type="evidence" value="ECO:0007669"/>
    <property type="project" value="TreeGrafter"/>
</dbReference>
<evidence type="ECO:0000256" key="2">
    <source>
        <dbReference type="ARBA" id="ARBA00004906"/>
    </source>
</evidence>
<evidence type="ECO:0000259" key="12">
    <source>
        <dbReference type="PROSITE" id="PS51157"/>
    </source>
</evidence>
<dbReference type="EC" id="2.3.2.27" evidence="10"/>
<keyword evidence="7 10" id="KW-0862">Zinc</keyword>
<keyword evidence="4 10" id="KW-0479">Metal-binding</keyword>
<name>A0A9J5X3N6_SOLCO</name>
<dbReference type="Proteomes" id="UP000824120">
    <property type="component" value="Chromosome 10"/>
</dbReference>
<organism evidence="13 14">
    <name type="scientific">Solanum commersonii</name>
    <name type="common">Commerson's wild potato</name>
    <name type="synonym">Commerson's nightshade</name>
    <dbReference type="NCBI Taxonomy" id="4109"/>
    <lineage>
        <taxon>Eukaryota</taxon>
        <taxon>Viridiplantae</taxon>
        <taxon>Streptophyta</taxon>
        <taxon>Embryophyta</taxon>
        <taxon>Tracheophyta</taxon>
        <taxon>Spermatophyta</taxon>
        <taxon>Magnoliopsida</taxon>
        <taxon>eudicotyledons</taxon>
        <taxon>Gunneridae</taxon>
        <taxon>Pentapetalae</taxon>
        <taxon>asterids</taxon>
        <taxon>lamiids</taxon>
        <taxon>Solanales</taxon>
        <taxon>Solanaceae</taxon>
        <taxon>Solanoideae</taxon>
        <taxon>Solaneae</taxon>
        <taxon>Solanum</taxon>
    </lineage>
</organism>
<dbReference type="GO" id="GO:0071596">
    <property type="term" value="P:ubiquitin-dependent protein catabolic process via the N-end rule pathway"/>
    <property type="evidence" value="ECO:0007669"/>
    <property type="project" value="UniProtKB-UniRule"/>
</dbReference>
<dbReference type="OrthoDB" id="26387at2759"/>
<sequence>METDSSPESDTLTPMERILQFHQLLQRKMVNEEKLMLLEQRIRRSSIWSRVFIMRLDILGVPAENLEQLQPGLVAYVKNNKSQIAELVPALLPTNEEAMEIITEQQMESPRSTVSSSVNVKDLFQESMDWIQWLMFDGEPSRALEQLEDTGERGVCGAVWGNNDIAYRCRTCEQDPTCAICVPCFQNGNHKDHDYSIIYTGGGCCDCGDVTAWKREGFCSKHKGAEQIQPLPEEFANSMGPVLDLLLSCWRKRLLFPDSISGRNPRRNDHATELKMVTDELTSAVVEMLLKFCKHSESLLSFISRRVSCSAGLLDILVRAERFMITEENVKKIHELLLKLLGEPQFKYEFAKVFLSYYPTVVNEATRECNDSVFNKYPLLSTFSVQIFTVPTLTPRLVKEMNLLPMLLGCLGDIFASCAGEDGKLQVMKWSDLYETTLRVVEDIRFVMSHSVVPRYESSVCSMAGRSPLEHASRVPEVTYDSSPISSSVLCLTFECLRAIENWLIVDNTSGALLHILCPKTSSTPGNNISMLKKTLSKFRRGREMFKSQSPPSNDVRLLTSAEGFGQEAACLGGLDDSMLEGDNASELEALQLLSLSDWPDIVYKVSLQDISVHNPLHRLLSMVLQRALGKCYGESAQPVASSAKLSSSVHYDFFGHILGGYHPQGFSAFIMEHALRIRVFCAQVHAGMWRRNGDAAILSCEWYRSVRWSEQGLELDLFLLQCCAALAPADLYISRILERFELSNYLSFNLERPSEYVIRISFLLSSTTSIFIHYVIASTDQDMHMFFDDKGNPQPLSFGSAQGNNLGNDRSRCRATALVKICKFYSSTGAKDVKLCPISWQRYEPALVQEMLTLIIQILRERRFCGLTSSECLQRELVYRLSIGDATHSQLVKSLPRDLSKIDKFQEVLDEIAIYSNPSGMNQLPGWSKIYPPLGRIAEVATCRTVLQIVRAVVSYAVFSDASNASRAPDGVLLRALHLLSLALDICHAQRESGEHSCYNGDVIPILALSCEEISVGKFGDQSLLSLLVLLMRKHKKENYFVEAGMLNLLSLVESVLKKIAELQPECMKKLQDLAPDVVNQLSRSFPSGDMNSFRSFSDSDRHKAKARERQAAMLEKMRVQQSKFLASIDSTTDVAADDSKHGKNLCDSDGRPRSEEATPAICSLCRDPNSRSPVSHLVLLQKSRLLSCTNRGPPSWEQTRRPGKEPTSCAKQVPNISSERSNLSRSSEITSSSWLMQLIQNKVNEFALEGQPKEVEAFLEYIKEKFPSMKNIQPSCASSTVKKKTSSSFEMLEEHMYSLIWEEMDANSRNWDLLKNDRKLSALGDNGSAESLLLGRYISALSRECSPSASMNSRKAQLESSMLLPTYKGFGPSDCDGIYLSSCGHAVHQGCLDRYLSSLKERYTRQIVFEGGHIVDPDQGEFLCPVCRGLANSVLPALPAKTKRSTPSLSSGPSDAVSLSTLRFQEALFLLQSAADVAGSREILQSLPLQQFGQMRVNLDYVVRVLCEMYFPDKDKISESGRLSHSLILFDTLKYSLISTEIAARSGNTSLAPNYSLGALYKELKSTNCFIFALLLSIVQSTRTKDSLTVLLRLRGIQLFVKSICSDISADECPDSPIVGGNMQDILEFSETELQYPDIQFWKRSSDPVLAHDAFSSLMWVLYCLPCQFLSCEKSFLCLVHLFYVVTITQIVITYSRKRQSSLSMSGCSDSLVTDIYRIIEENGVAYIYFDSNHIETHDVKNAIRSLSFPYLRRCALLWKLVRSSVSVPFSGSSNILDGLPYSMGETMECGGNIPVEFNEIEKLEKLFKIPPLDDVISDEVVRFVVPRWLRQFSKQFEARTLNGVMYSTPAVPFKLMLLPHLYQDLLQRYIKQHCPDCGVVLEEPALCLLCGRLCSPNWKPCCRESGCQTHAMACGAGTGVFLLIKKTTVLLQRSARQASWPSPYLDAFGEEDSGMNRGKPLYLNEERYAALTHMVASHGLDRSPKVLHQTNIGNFLML</sequence>
<dbReference type="EMBL" id="JACXVP010000010">
    <property type="protein sequence ID" value="KAG5582873.1"/>
    <property type="molecule type" value="Genomic_DNA"/>
</dbReference>
<keyword evidence="6 10" id="KW-0833">Ubl conjugation pathway</keyword>
<dbReference type="InterPro" id="IPR044046">
    <property type="entry name" value="E3_ligase_UBR-like_C"/>
</dbReference>
<dbReference type="Pfam" id="PF22960">
    <property type="entry name" value="WHD_UBR1"/>
    <property type="match status" value="1"/>
</dbReference>
<dbReference type="GO" id="GO:0061630">
    <property type="term" value="F:ubiquitin protein ligase activity"/>
    <property type="evidence" value="ECO:0007669"/>
    <property type="project" value="UniProtKB-UniRule"/>
</dbReference>
<feature type="compositionally biased region" description="Basic and acidic residues" evidence="11">
    <location>
        <begin position="1139"/>
        <end position="1156"/>
    </location>
</feature>
<comment type="caution">
    <text evidence="13">The sequence shown here is derived from an EMBL/GenBank/DDBJ whole genome shotgun (WGS) entry which is preliminary data.</text>
</comment>
<dbReference type="Pfam" id="PF02207">
    <property type="entry name" value="zf-UBR"/>
    <property type="match status" value="1"/>
</dbReference>
<evidence type="ECO:0000256" key="9">
    <source>
        <dbReference type="PROSITE-ProRule" id="PRU00508"/>
    </source>
</evidence>
<evidence type="ECO:0000313" key="13">
    <source>
        <dbReference type="EMBL" id="KAG5582873.1"/>
    </source>
</evidence>